<protein>
    <recommendedName>
        <fullName evidence="2">3-hydroxyisobutyryl-CoA hydrolase</fullName>
        <ecNumber evidence="2">3.1.2.4</ecNumber>
    </recommendedName>
</protein>
<dbReference type="RefSeq" id="WP_344087159.1">
    <property type="nucleotide sequence ID" value="NZ_BAAAPO010000046.1"/>
</dbReference>
<dbReference type="EMBL" id="BAAAPO010000046">
    <property type="protein sequence ID" value="GAA1804145.1"/>
    <property type="molecule type" value="Genomic_DNA"/>
</dbReference>
<dbReference type="InterPro" id="IPR045004">
    <property type="entry name" value="ECH_dom"/>
</dbReference>
<keyword evidence="3" id="KW-0378">Hydrolase</keyword>
<comment type="caution">
    <text evidence="5">The sequence shown here is derived from an EMBL/GenBank/DDBJ whole genome shotgun (WGS) entry which is preliminary data.</text>
</comment>
<evidence type="ECO:0000313" key="6">
    <source>
        <dbReference type="Proteomes" id="UP001499938"/>
    </source>
</evidence>
<reference evidence="6" key="1">
    <citation type="journal article" date="2019" name="Int. J. Syst. Evol. Microbiol.">
        <title>The Global Catalogue of Microorganisms (GCM) 10K type strain sequencing project: providing services to taxonomists for standard genome sequencing and annotation.</title>
        <authorList>
            <consortium name="The Broad Institute Genomics Platform"/>
            <consortium name="The Broad Institute Genome Sequencing Center for Infectious Disease"/>
            <person name="Wu L."/>
            <person name="Ma J."/>
        </authorList>
    </citation>
    <scope>NUCLEOTIDE SEQUENCE [LARGE SCALE GENOMIC DNA]</scope>
    <source>
        <strain evidence="6">JCM 15592</strain>
    </source>
</reference>
<evidence type="ECO:0000256" key="2">
    <source>
        <dbReference type="ARBA" id="ARBA00011915"/>
    </source>
</evidence>
<dbReference type="Proteomes" id="UP001499938">
    <property type="component" value="Unassembled WGS sequence"/>
</dbReference>
<dbReference type="PANTHER" id="PTHR43176:SF3">
    <property type="entry name" value="3-HYDROXYISOBUTYRYL-COA HYDROLASE, MITOCHONDRIAL"/>
    <property type="match status" value="1"/>
</dbReference>
<dbReference type="CDD" id="cd06558">
    <property type="entry name" value="crotonase-like"/>
    <property type="match status" value="1"/>
</dbReference>
<dbReference type="SUPFAM" id="SSF52096">
    <property type="entry name" value="ClpP/crotonase"/>
    <property type="match status" value="1"/>
</dbReference>
<feature type="domain" description="Enoyl-CoA hydratase/isomerase" evidence="4">
    <location>
        <begin position="206"/>
        <end position="324"/>
    </location>
</feature>
<dbReference type="Pfam" id="PF16113">
    <property type="entry name" value="ECH_2"/>
    <property type="match status" value="2"/>
</dbReference>
<sequence length="325" mass="34656">MKTPPEQDFSPSAQGTDEMLYARVGTTAYARLNRPKALNALTRTMVEDLLFQLDQWESDDGIEDVVLDGAGERAFCAGGDVKAVRDAIVRGDHADAVDFWAREYLLDLRLATFPKPVTALMTGYVMGGGLGLSAHVRHRLVALDAVLAMPETAIGMFPDVGITRLFARAPGELGTYAALTGATFTAADAITLGLADELFGPGGSAESLAPQRDWIDECFAGDDAAAIVGRLETSSCDAARACATMLRERSPLAVCATLARVRRAAEEPDLASTLAVDTTLARGLMAAGDFAEGVRAKLIDRDNAPRWRHARIEEVTPAEVDALFA</sequence>
<evidence type="ECO:0000313" key="5">
    <source>
        <dbReference type="EMBL" id="GAA1804145.1"/>
    </source>
</evidence>
<gene>
    <name evidence="5" type="ORF">GCM10009811_29690</name>
</gene>
<keyword evidence="6" id="KW-1185">Reference proteome</keyword>
<dbReference type="PANTHER" id="PTHR43176">
    <property type="entry name" value="3-HYDROXYISOBUTYRYL-COA HYDROLASE-RELATED"/>
    <property type="match status" value="1"/>
</dbReference>
<dbReference type="InterPro" id="IPR029045">
    <property type="entry name" value="ClpP/crotonase-like_dom_sf"/>
</dbReference>
<proteinExistence type="predicted"/>
<feature type="domain" description="Enoyl-CoA hydratase/isomerase" evidence="4">
    <location>
        <begin position="29"/>
        <end position="198"/>
    </location>
</feature>
<evidence type="ECO:0000259" key="4">
    <source>
        <dbReference type="Pfam" id="PF16113"/>
    </source>
</evidence>
<dbReference type="InterPro" id="IPR032259">
    <property type="entry name" value="HIBYL-CoA-H"/>
</dbReference>
<evidence type="ECO:0000256" key="1">
    <source>
        <dbReference type="ARBA" id="ARBA00001709"/>
    </source>
</evidence>
<name>A0ABP4Y8Q8_9MICO</name>
<evidence type="ECO:0000256" key="3">
    <source>
        <dbReference type="ARBA" id="ARBA00022801"/>
    </source>
</evidence>
<dbReference type="Gene3D" id="3.90.226.10">
    <property type="entry name" value="2-enoyl-CoA Hydratase, Chain A, domain 1"/>
    <property type="match status" value="1"/>
</dbReference>
<organism evidence="5 6">
    <name type="scientific">Nostocoides veronense</name>
    <dbReference type="NCBI Taxonomy" id="330836"/>
    <lineage>
        <taxon>Bacteria</taxon>
        <taxon>Bacillati</taxon>
        <taxon>Actinomycetota</taxon>
        <taxon>Actinomycetes</taxon>
        <taxon>Micrococcales</taxon>
        <taxon>Intrasporangiaceae</taxon>
        <taxon>Nostocoides</taxon>
    </lineage>
</organism>
<comment type="catalytic activity">
    <reaction evidence="1">
        <text>3-hydroxy-2-methylpropanoyl-CoA + H2O = 3-hydroxy-2-methylpropanoate + CoA + H(+)</text>
        <dbReference type="Rhea" id="RHEA:20888"/>
        <dbReference type="ChEBI" id="CHEBI:11805"/>
        <dbReference type="ChEBI" id="CHEBI:15377"/>
        <dbReference type="ChEBI" id="CHEBI:15378"/>
        <dbReference type="ChEBI" id="CHEBI:57287"/>
        <dbReference type="ChEBI" id="CHEBI:57340"/>
        <dbReference type="EC" id="3.1.2.4"/>
    </reaction>
</comment>
<accession>A0ABP4Y8Q8</accession>
<dbReference type="EC" id="3.1.2.4" evidence="2"/>